<accession>A0A1Y2HQT9</accession>
<reference evidence="2 3" key="1">
    <citation type="submission" date="2016-07" db="EMBL/GenBank/DDBJ databases">
        <title>Pervasive Adenine N6-methylation of Active Genes in Fungi.</title>
        <authorList>
            <consortium name="DOE Joint Genome Institute"/>
            <person name="Mondo S.J."/>
            <person name="Dannebaum R.O."/>
            <person name="Kuo R.C."/>
            <person name="Labutti K."/>
            <person name="Haridas S."/>
            <person name="Kuo A."/>
            <person name="Salamov A."/>
            <person name="Ahrendt S.R."/>
            <person name="Lipzen A."/>
            <person name="Sullivan W."/>
            <person name="Andreopoulos W.B."/>
            <person name="Clum A."/>
            <person name="Lindquist E."/>
            <person name="Daum C."/>
            <person name="Ramamoorthy G.K."/>
            <person name="Gryganskyi A."/>
            <person name="Culley D."/>
            <person name="Magnuson J.K."/>
            <person name="James T.Y."/>
            <person name="O'Malley M.A."/>
            <person name="Stajich J.E."/>
            <person name="Spatafora J.W."/>
            <person name="Visel A."/>
            <person name="Grigoriev I.V."/>
        </authorList>
    </citation>
    <scope>NUCLEOTIDE SEQUENCE [LARGE SCALE GENOMIC DNA]</scope>
    <source>
        <strain evidence="2 3">PL171</strain>
    </source>
</reference>
<gene>
    <name evidence="2" type="ORF">BCR44DRAFT_1431972</name>
</gene>
<keyword evidence="3" id="KW-1185">Reference proteome</keyword>
<keyword evidence="1" id="KW-0732">Signal</keyword>
<feature type="signal peptide" evidence="1">
    <location>
        <begin position="1"/>
        <end position="16"/>
    </location>
</feature>
<proteinExistence type="predicted"/>
<dbReference type="Proteomes" id="UP000193411">
    <property type="component" value="Unassembled WGS sequence"/>
</dbReference>
<dbReference type="EMBL" id="MCFL01000015">
    <property type="protein sequence ID" value="ORZ36909.1"/>
    <property type="molecule type" value="Genomic_DNA"/>
</dbReference>
<feature type="chain" id="PRO_5012734189" evidence="1">
    <location>
        <begin position="17"/>
        <end position="104"/>
    </location>
</feature>
<sequence length="104" mass="11785">MVTCLLFLARLTPMPTTIVERSTLENKVQLDHATESGKWKRDQHPTVQTPAVSVTCSIRRQYGRIRRQAGELELSGLPLSLSLLKKETKIDFLGWKFSITFLVG</sequence>
<organism evidence="2 3">
    <name type="scientific">Catenaria anguillulae PL171</name>
    <dbReference type="NCBI Taxonomy" id="765915"/>
    <lineage>
        <taxon>Eukaryota</taxon>
        <taxon>Fungi</taxon>
        <taxon>Fungi incertae sedis</taxon>
        <taxon>Blastocladiomycota</taxon>
        <taxon>Blastocladiomycetes</taxon>
        <taxon>Blastocladiales</taxon>
        <taxon>Catenariaceae</taxon>
        <taxon>Catenaria</taxon>
    </lineage>
</organism>
<evidence type="ECO:0000256" key="1">
    <source>
        <dbReference type="SAM" id="SignalP"/>
    </source>
</evidence>
<name>A0A1Y2HQT9_9FUNG</name>
<dbReference type="AlphaFoldDB" id="A0A1Y2HQT9"/>
<evidence type="ECO:0000313" key="3">
    <source>
        <dbReference type="Proteomes" id="UP000193411"/>
    </source>
</evidence>
<evidence type="ECO:0000313" key="2">
    <source>
        <dbReference type="EMBL" id="ORZ36909.1"/>
    </source>
</evidence>
<comment type="caution">
    <text evidence="2">The sequence shown here is derived from an EMBL/GenBank/DDBJ whole genome shotgun (WGS) entry which is preliminary data.</text>
</comment>
<protein>
    <submittedName>
        <fullName evidence="2">Uncharacterized protein</fullName>
    </submittedName>
</protein>